<dbReference type="AlphaFoldDB" id="A0A5C6M904"/>
<proteinExistence type="predicted"/>
<reference evidence="1 2" key="1">
    <citation type="submission" date="2019-08" db="EMBL/GenBank/DDBJ databases">
        <title>100 year-old enigma solved: identification of Planctomyces bekefii, the type genus and species of the phylum Planctomycetes.</title>
        <authorList>
            <person name="Svetlana D.N."/>
            <person name="Overmann J."/>
        </authorList>
    </citation>
    <scope>NUCLEOTIDE SEQUENCE [LARGE SCALE GENOMIC DNA]</scope>
    <source>
        <strain evidence="1">Phe10_nw2017</strain>
    </source>
</reference>
<comment type="caution">
    <text evidence="1">The sequence shown here is derived from an EMBL/GenBank/DDBJ whole genome shotgun (WGS) entry which is preliminary data.</text>
</comment>
<accession>A0A5C6M904</accession>
<keyword evidence="2" id="KW-1185">Reference proteome</keyword>
<dbReference type="EMBL" id="SRHE01000265">
    <property type="protein sequence ID" value="TWW09481.1"/>
    <property type="molecule type" value="Genomic_DNA"/>
</dbReference>
<organism evidence="1 2">
    <name type="scientific">Planctomyces bekefii</name>
    <dbReference type="NCBI Taxonomy" id="1653850"/>
    <lineage>
        <taxon>Bacteria</taxon>
        <taxon>Pseudomonadati</taxon>
        <taxon>Planctomycetota</taxon>
        <taxon>Planctomycetia</taxon>
        <taxon>Planctomycetales</taxon>
        <taxon>Planctomycetaceae</taxon>
        <taxon>Planctomyces</taxon>
    </lineage>
</organism>
<sequence>MNQLNGYYDEVLKALHGVERLLI</sequence>
<dbReference type="Proteomes" id="UP000321083">
    <property type="component" value="Unassembled WGS sequence"/>
</dbReference>
<protein>
    <submittedName>
        <fullName evidence="1">Uncharacterized protein</fullName>
    </submittedName>
</protein>
<gene>
    <name evidence="1" type="ORF">E3A20_13950</name>
</gene>
<evidence type="ECO:0000313" key="1">
    <source>
        <dbReference type="EMBL" id="TWW09481.1"/>
    </source>
</evidence>
<evidence type="ECO:0000313" key="2">
    <source>
        <dbReference type="Proteomes" id="UP000321083"/>
    </source>
</evidence>
<reference evidence="1 2" key="2">
    <citation type="submission" date="2019-08" db="EMBL/GenBank/DDBJ databases">
        <authorList>
            <person name="Henke P."/>
        </authorList>
    </citation>
    <scope>NUCLEOTIDE SEQUENCE [LARGE SCALE GENOMIC DNA]</scope>
    <source>
        <strain evidence="1">Phe10_nw2017</strain>
    </source>
</reference>
<name>A0A5C6M904_9PLAN</name>
<feature type="non-terminal residue" evidence="1">
    <location>
        <position position="23"/>
    </location>
</feature>